<keyword evidence="1" id="KW-1133">Transmembrane helix</keyword>
<dbReference type="EMBL" id="JAGQKY010000201">
    <property type="protein sequence ID" value="MCA9397934.1"/>
    <property type="molecule type" value="Genomic_DNA"/>
</dbReference>
<sequence>MKRPLLVSIFCSVGFLGSILTPFILLSGTSPVSISPQSVELPTWYLVFSLIVAVMYVFSLVEIWKIKKRGIEI</sequence>
<accession>A0A955LXG2</accession>
<dbReference type="Proteomes" id="UP000699691">
    <property type="component" value="Unassembled WGS sequence"/>
</dbReference>
<keyword evidence="1" id="KW-0472">Membrane</keyword>
<feature type="transmembrane region" description="Helical" evidence="1">
    <location>
        <begin position="44"/>
        <end position="64"/>
    </location>
</feature>
<evidence type="ECO:0000313" key="2">
    <source>
        <dbReference type="EMBL" id="MCA9397934.1"/>
    </source>
</evidence>
<comment type="caution">
    <text evidence="2">The sequence shown here is derived from an EMBL/GenBank/DDBJ whole genome shotgun (WGS) entry which is preliminary data.</text>
</comment>
<protein>
    <submittedName>
        <fullName evidence="2">Uncharacterized protein</fullName>
    </submittedName>
</protein>
<gene>
    <name evidence="2" type="ORF">KC573_03815</name>
</gene>
<keyword evidence="1" id="KW-0812">Transmembrane</keyword>
<dbReference type="AlphaFoldDB" id="A0A955LXG2"/>
<reference evidence="2" key="1">
    <citation type="submission" date="2020-04" db="EMBL/GenBank/DDBJ databases">
        <authorList>
            <person name="Zhang T."/>
        </authorList>
    </citation>
    <scope>NUCLEOTIDE SEQUENCE</scope>
    <source>
        <strain evidence="2">HKST-UBA02</strain>
    </source>
</reference>
<organism evidence="2 3">
    <name type="scientific">candidate division WWE3 bacterium</name>
    <dbReference type="NCBI Taxonomy" id="2053526"/>
    <lineage>
        <taxon>Bacteria</taxon>
        <taxon>Katanobacteria</taxon>
    </lineage>
</organism>
<evidence type="ECO:0000313" key="3">
    <source>
        <dbReference type="Proteomes" id="UP000699691"/>
    </source>
</evidence>
<name>A0A955LXG2_UNCKA</name>
<evidence type="ECO:0000256" key="1">
    <source>
        <dbReference type="SAM" id="Phobius"/>
    </source>
</evidence>
<reference evidence="2" key="2">
    <citation type="journal article" date="2021" name="Microbiome">
        <title>Successional dynamics and alternative stable states in a saline activated sludge microbial community over 9 years.</title>
        <authorList>
            <person name="Wang Y."/>
            <person name="Ye J."/>
            <person name="Ju F."/>
            <person name="Liu L."/>
            <person name="Boyd J.A."/>
            <person name="Deng Y."/>
            <person name="Parks D.H."/>
            <person name="Jiang X."/>
            <person name="Yin X."/>
            <person name="Woodcroft B.J."/>
            <person name="Tyson G.W."/>
            <person name="Hugenholtz P."/>
            <person name="Polz M.F."/>
            <person name="Zhang T."/>
        </authorList>
    </citation>
    <scope>NUCLEOTIDE SEQUENCE</scope>
    <source>
        <strain evidence="2">HKST-UBA02</strain>
    </source>
</reference>
<feature type="non-terminal residue" evidence="2">
    <location>
        <position position="73"/>
    </location>
</feature>
<proteinExistence type="predicted"/>